<evidence type="ECO:0000313" key="8">
    <source>
        <dbReference type="EMBL" id="MEA5667933.1"/>
    </source>
</evidence>
<keyword evidence="2 4" id="KW-0472">Membrane</keyword>
<reference evidence="8 9" key="1">
    <citation type="submission" date="2023-12" db="EMBL/GenBank/DDBJ databases">
        <title>Stenotrophomonas guangdongensis sp. nov., isolated from wilted pepper plants (Capsicum annuum).</title>
        <authorList>
            <person name="Qiu M."/>
            <person name="Li Y."/>
            <person name="Liu Q."/>
            <person name="Zhang X."/>
            <person name="Huang Y."/>
            <person name="Guo R."/>
            <person name="Hu M."/>
            <person name="Zhou J."/>
            <person name="Zhou X."/>
        </authorList>
    </citation>
    <scope>NUCLEOTIDE SEQUENCE [LARGE SCALE GENOMIC DNA]</scope>
    <source>
        <strain evidence="8 9">MH1</strain>
    </source>
</reference>
<proteinExistence type="predicted"/>
<dbReference type="Gene3D" id="3.30.1330.60">
    <property type="entry name" value="OmpA-like domain"/>
    <property type="match status" value="1"/>
</dbReference>
<dbReference type="Pfam" id="PF00691">
    <property type="entry name" value="OmpA"/>
    <property type="match status" value="1"/>
</dbReference>
<feature type="region of interest" description="Disordered" evidence="5">
    <location>
        <begin position="311"/>
        <end position="342"/>
    </location>
</feature>
<comment type="subcellular location">
    <subcellularLocation>
        <location evidence="1">Cell outer membrane</location>
    </subcellularLocation>
</comment>
<dbReference type="PANTHER" id="PTHR30329">
    <property type="entry name" value="STATOR ELEMENT OF FLAGELLAR MOTOR COMPLEX"/>
    <property type="match status" value="1"/>
</dbReference>
<evidence type="ECO:0000256" key="5">
    <source>
        <dbReference type="SAM" id="MobiDB-lite"/>
    </source>
</evidence>
<keyword evidence="3" id="KW-0998">Cell outer membrane</keyword>
<keyword evidence="9" id="KW-1185">Reference proteome</keyword>
<dbReference type="CDD" id="cd07185">
    <property type="entry name" value="OmpA_C-like"/>
    <property type="match status" value="1"/>
</dbReference>
<feature type="domain" description="OmpA-like" evidence="7">
    <location>
        <begin position="228"/>
        <end position="342"/>
    </location>
</feature>
<keyword evidence="6" id="KW-0732">Signal</keyword>
<dbReference type="InterPro" id="IPR006665">
    <property type="entry name" value="OmpA-like"/>
</dbReference>
<comment type="caution">
    <text evidence="8">The sequence shown here is derived from an EMBL/GenBank/DDBJ whole genome shotgun (WGS) entry which is preliminary data.</text>
</comment>
<dbReference type="PROSITE" id="PS51123">
    <property type="entry name" value="OMPA_2"/>
    <property type="match status" value="1"/>
</dbReference>
<gene>
    <name evidence="8" type="ORF">VA603_10355</name>
</gene>
<dbReference type="InterPro" id="IPR006664">
    <property type="entry name" value="OMP_bac"/>
</dbReference>
<protein>
    <submittedName>
        <fullName evidence="8">OmpA family protein</fullName>
    </submittedName>
</protein>
<accession>A0ABU5V3J3</accession>
<feature type="region of interest" description="Disordered" evidence="5">
    <location>
        <begin position="29"/>
        <end position="59"/>
    </location>
</feature>
<evidence type="ECO:0000256" key="3">
    <source>
        <dbReference type="ARBA" id="ARBA00023237"/>
    </source>
</evidence>
<evidence type="ECO:0000256" key="1">
    <source>
        <dbReference type="ARBA" id="ARBA00004442"/>
    </source>
</evidence>
<dbReference type="SUPFAM" id="SSF103088">
    <property type="entry name" value="OmpA-like"/>
    <property type="match status" value="1"/>
</dbReference>
<sequence>MNVQPVTKRTALALSTLALLLGSACNRTPAPAEPAAPATDAAETNPPAPAAEATTTSNAFDIEKLPVSTATLGEFPYIGLPEGYQAQRPETNPFERVPFWTGDRLEWVEGQVYGARLQAKDGHPFSQLELTRNLQALVESLGGRQVFNGKIPAAALDDIQKSSAAVERVDALGDIYNETADVYVIRQPDRNIWLHVAKSGNQAGLLIAETKPVQITAKALPADALKKSIDEAGKVAIQVQFETDQATILPASKPQLEQVTALLNDNPELRLSINGHTDNTGNASHNLSLSQRRAASVRDFLVTAGIDQKRLESSGFGDSQPAADNNTEEGKAQNRRVELVKL</sequence>
<dbReference type="PRINTS" id="PR01021">
    <property type="entry name" value="OMPADOMAIN"/>
</dbReference>
<evidence type="ECO:0000259" key="7">
    <source>
        <dbReference type="PROSITE" id="PS51123"/>
    </source>
</evidence>
<dbReference type="InterPro" id="IPR036737">
    <property type="entry name" value="OmpA-like_sf"/>
</dbReference>
<evidence type="ECO:0000256" key="2">
    <source>
        <dbReference type="ARBA" id="ARBA00023136"/>
    </source>
</evidence>
<name>A0ABU5V3J3_9GAMM</name>
<feature type="compositionally biased region" description="Low complexity" evidence="5">
    <location>
        <begin position="29"/>
        <end position="56"/>
    </location>
</feature>
<feature type="signal peptide" evidence="6">
    <location>
        <begin position="1"/>
        <end position="32"/>
    </location>
</feature>
<evidence type="ECO:0000256" key="4">
    <source>
        <dbReference type="PROSITE-ProRule" id="PRU00473"/>
    </source>
</evidence>
<feature type="compositionally biased region" description="Basic and acidic residues" evidence="5">
    <location>
        <begin position="328"/>
        <end position="342"/>
    </location>
</feature>
<dbReference type="PRINTS" id="PR01023">
    <property type="entry name" value="NAFLGMOTY"/>
</dbReference>
<dbReference type="Proteomes" id="UP001301653">
    <property type="component" value="Unassembled WGS sequence"/>
</dbReference>
<organism evidence="8 9">
    <name type="scientific">Stenotrophomonas capsici</name>
    <dbReference type="NCBI Taxonomy" id="3110230"/>
    <lineage>
        <taxon>Bacteria</taxon>
        <taxon>Pseudomonadati</taxon>
        <taxon>Pseudomonadota</taxon>
        <taxon>Gammaproteobacteria</taxon>
        <taxon>Lysobacterales</taxon>
        <taxon>Lysobacteraceae</taxon>
        <taxon>Stenotrophomonas</taxon>
    </lineage>
</organism>
<dbReference type="EMBL" id="JAYFUH010000145">
    <property type="protein sequence ID" value="MEA5667933.1"/>
    <property type="molecule type" value="Genomic_DNA"/>
</dbReference>
<dbReference type="InterPro" id="IPR050330">
    <property type="entry name" value="Bact_OuterMem_StrucFunc"/>
</dbReference>
<feature type="chain" id="PRO_5046905622" evidence="6">
    <location>
        <begin position="33"/>
        <end position="342"/>
    </location>
</feature>
<evidence type="ECO:0000313" key="9">
    <source>
        <dbReference type="Proteomes" id="UP001301653"/>
    </source>
</evidence>
<evidence type="ECO:0000256" key="6">
    <source>
        <dbReference type="SAM" id="SignalP"/>
    </source>
</evidence>
<dbReference type="PANTHER" id="PTHR30329:SF21">
    <property type="entry name" value="LIPOPROTEIN YIAD-RELATED"/>
    <property type="match status" value="1"/>
</dbReference>
<dbReference type="RefSeq" id="WP_323438764.1">
    <property type="nucleotide sequence ID" value="NZ_JAYFUH010000145.1"/>
</dbReference>